<sequence>MAWDFETDSDYQTKLDWADEFVRTEVEPLDLVWPHEQFVPLAGKRRAAIAPLKDRVREQGLWATHLRADLGGQGHGQVKLALLNEILGRCSWAPIVFGCQAPDTGNAEILAHYGTPEQKQRYLRPLLDGELFSCYSMTEPQAGADPRQFTTTAVRDGDDWVITGWKYFSSNARTAAFLIVMAVTDAQADAYQGMSMFLVPTDTPGIEIVRDVRLYGEPEAMGQHALIRYHGVRVPDSALLGGEGQAFVIAQTRLGGGRVHHAMRTIGLAQKALDMLCERALSRETAGDRLSAKQFVQGFIADSWVQLQQFRLLVLHTAWKIDKYNDYKKVRKDIAAVKTAMPTVLHDIAWRSMQVHGALGVTDEVPLMKMISGAAVMGLADGPTEVHKTTVARQVLRDYQPVEGMWPSEWIPGKRAAAREQYAAFLDRTEAN</sequence>
<dbReference type="Pfam" id="PF00441">
    <property type="entry name" value="Acyl-CoA_dh_1"/>
    <property type="match status" value="1"/>
</dbReference>
<dbReference type="AlphaFoldDB" id="A0A370GLS3"/>
<evidence type="ECO:0000256" key="7">
    <source>
        <dbReference type="ARBA" id="ARBA00052546"/>
    </source>
</evidence>
<evidence type="ECO:0000256" key="1">
    <source>
        <dbReference type="ARBA" id="ARBA00001974"/>
    </source>
</evidence>
<organism evidence="12 13">
    <name type="scientific">Nocardia mexicana</name>
    <dbReference type="NCBI Taxonomy" id="279262"/>
    <lineage>
        <taxon>Bacteria</taxon>
        <taxon>Bacillati</taxon>
        <taxon>Actinomycetota</taxon>
        <taxon>Actinomycetes</taxon>
        <taxon>Mycobacteriales</taxon>
        <taxon>Nocardiaceae</taxon>
        <taxon>Nocardia</taxon>
    </lineage>
</organism>
<dbReference type="Pfam" id="PF02771">
    <property type="entry name" value="Acyl-CoA_dh_N"/>
    <property type="match status" value="1"/>
</dbReference>
<dbReference type="EMBL" id="QQAZ01000016">
    <property type="protein sequence ID" value="RDI44621.1"/>
    <property type="molecule type" value="Genomic_DNA"/>
</dbReference>
<dbReference type="InterPro" id="IPR036250">
    <property type="entry name" value="AcylCo_DH-like_C"/>
</dbReference>
<dbReference type="GO" id="GO:0003995">
    <property type="term" value="F:acyl-CoA dehydrogenase activity"/>
    <property type="evidence" value="ECO:0007669"/>
    <property type="project" value="TreeGrafter"/>
</dbReference>
<evidence type="ECO:0000256" key="3">
    <source>
        <dbReference type="ARBA" id="ARBA00011738"/>
    </source>
</evidence>
<comment type="catalytic activity">
    <reaction evidence="7">
        <text>a 2,3-saturated acyl-CoA + A = a 2,3-dehydroacyl-CoA + AH2</text>
        <dbReference type="Rhea" id="RHEA:48608"/>
        <dbReference type="ChEBI" id="CHEBI:13193"/>
        <dbReference type="ChEBI" id="CHEBI:17499"/>
        <dbReference type="ChEBI" id="CHEBI:60015"/>
        <dbReference type="ChEBI" id="CHEBI:65111"/>
    </reaction>
</comment>
<evidence type="ECO:0000259" key="11">
    <source>
        <dbReference type="Pfam" id="PF02771"/>
    </source>
</evidence>
<evidence type="ECO:0000256" key="2">
    <source>
        <dbReference type="ARBA" id="ARBA00009347"/>
    </source>
</evidence>
<dbReference type="InterPro" id="IPR037069">
    <property type="entry name" value="AcylCoA_DH/ox_N_sf"/>
</dbReference>
<evidence type="ECO:0000259" key="9">
    <source>
        <dbReference type="Pfam" id="PF00441"/>
    </source>
</evidence>
<dbReference type="PANTHER" id="PTHR48083:SF13">
    <property type="entry name" value="ACYL-COA DEHYDROGENASE FAMILY MEMBER 11"/>
    <property type="match status" value="1"/>
</dbReference>
<dbReference type="InterPro" id="IPR006091">
    <property type="entry name" value="Acyl-CoA_Oxase/DH_mid-dom"/>
</dbReference>
<dbReference type="GO" id="GO:0005737">
    <property type="term" value="C:cytoplasm"/>
    <property type="evidence" value="ECO:0007669"/>
    <property type="project" value="TreeGrafter"/>
</dbReference>
<dbReference type="Proteomes" id="UP000255355">
    <property type="component" value="Unassembled WGS sequence"/>
</dbReference>
<dbReference type="STRING" id="1210089.GCA_001613165_07806"/>
<evidence type="ECO:0000256" key="6">
    <source>
        <dbReference type="ARBA" id="ARBA00023002"/>
    </source>
</evidence>
<comment type="cofactor">
    <cofactor evidence="1 8">
        <name>FAD</name>
        <dbReference type="ChEBI" id="CHEBI:57692"/>
    </cofactor>
</comment>
<dbReference type="Gene3D" id="1.20.140.10">
    <property type="entry name" value="Butyryl-CoA Dehydrogenase, subunit A, domain 3"/>
    <property type="match status" value="1"/>
</dbReference>
<keyword evidence="4 8" id="KW-0285">Flavoprotein</keyword>
<evidence type="ECO:0000256" key="5">
    <source>
        <dbReference type="ARBA" id="ARBA00022827"/>
    </source>
</evidence>
<dbReference type="InterPro" id="IPR046373">
    <property type="entry name" value="Acyl-CoA_Oxase/DH_mid-dom_sf"/>
</dbReference>
<reference evidence="12 13" key="1">
    <citation type="submission" date="2018-07" db="EMBL/GenBank/DDBJ databases">
        <title>Genomic Encyclopedia of Type Strains, Phase IV (KMG-IV): sequencing the most valuable type-strain genomes for metagenomic binning, comparative biology and taxonomic classification.</title>
        <authorList>
            <person name="Goeker M."/>
        </authorList>
    </citation>
    <scope>NUCLEOTIDE SEQUENCE [LARGE SCALE GENOMIC DNA]</scope>
    <source>
        <strain evidence="12 13">DSM 44952</strain>
    </source>
</reference>
<proteinExistence type="inferred from homology"/>
<dbReference type="OrthoDB" id="8876745at2"/>
<dbReference type="RefSeq" id="WP_068032328.1">
    <property type="nucleotide sequence ID" value="NZ_QQAZ01000016.1"/>
</dbReference>
<dbReference type="Gene3D" id="1.10.540.10">
    <property type="entry name" value="Acyl-CoA dehydrogenase/oxidase, N-terminal domain"/>
    <property type="match status" value="1"/>
</dbReference>
<evidence type="ECO:0000259" key="10">
    <source>
        <dbReference type="Pfam" id="PF02770"/>
    </source>
</evidence>
<protein>
    <submittedName>
        <fullName evidence="12">Acyl-CoA dehydrogenase</fullName>
    </submittedName>
</protein>
<evidence type="ECO:0000313" key="13">
    <source>
        <dbReference type="Proteomes" id="UP000255355"/>
    </source>
</evidence>
<dbReference type="SUPFAM" id="SSF56645">
    <property type="entry name" value="Acyl-CoA dehydrogenase NM domain-like"/>
    <property type="match status" value="1"/>
</dbReference>
<evidence type="ECO:0000256" key="8">
    <source>
        <dbReference type="RuleBase" id="RU362125"/>
    </source>
</evidence>
<dbReference type="Pfam" id="PF02770">
    <property type="entry name" value="Acyl-CoA_dh_M"/>
    <property type="match status" value="1"/>
</dbReference>
<dbReference type="GO" id="GO:0050660">
    <property type="term" value="F:flavin adenine dinucleotide binding"/>
    <property type="evidence" value="ECO:0007669"/>
    <property type="project" value="InterPro"/>
</dbReference>
<comment type="similarity">
    <text evidence="2 8">Belongs to the acyl-CoA dehydrogenase family.</text>
</comment>
<feature type="domain" description="Acyl-CoA dehydrogenase/oxidase N-terminal" evidence="11">
    <location>
        <begin position="16"/>
        <end position="130"/>
    </location>
</feature>
<accession>A0A370GLS3</accession>
<dbReference type="GO" id="GO:0033539">
    <property type="term" value="P:fatty acid beta-oxidation using acyl-CoA dehydrogenase"/>
    <property type="evidence" value="ECO:0007669"/>
    <property type="project" value="TreeGrafter"/>
</dbReference>
<gene>
    <name evidence="12" type="ORF">DFR68_1167</name>
</gene>
<dbReference type="FunFam" id="2.40.110.10:FF:000002">
    <property type="entry name" value="Acyl-CoA dehydrogenase fadE12"/>
    <property type="match status" value="1"/>
</dbReference>
<keyword evidence="6 8" id="KW-0560">Oxidoreductase</keyword>
<comment type="subunit">
    <text evidence="3">Homodimer.</text>
</comment>
<dbReference type="InterPro" id="IPR009100">
    <property type="entry name" value="AcylCoA_DH/oxidase_NM_dom_sf"/>
</dbReference>
<dbReference type="InterPro" id="IPR050741">
    <property type="entry name" value="Acyl-CoA_dehydrogenase"/>
</dbReference>
<keyword evidence="5 8" id="KW-0274">FAD</keyword>
<feature type="domain" description="Acyl-CoA dehydrogenase/oxidase C-terminal" evidence="9">
    <location>
        <begin position="247"/>
        <end position="396"/>
    </location>
</feature>
<evidence type="ECO:0000313" key="12">
    <source>
        <dbReference type="EMBL" id="RDI44621.1"/>
    </source>
</evidence>
<dbReference type="InterPro" id="IPR009075">
    <property type="entry name" value="AcylCo_DH/oxidase_C"/>
</dbReference>
<dbReference type="InterPro" id="IPR013786">
    <property type="entry name" value="AcylCoA_DH/ox_N"/>
</dbReference>
<dbReference type="Gene3D" id="2.40.110.10">
    <property type="entry name" value="Butyryl-CoA Dehydrogenase, subunit A, domain 2"/>
    <property type="match status" value="1"/>
</dbReference>
<comment type="caution">
    <text evidence="12">The sequence shown here is derived from an EMBL/GenBank/DDBJ whole genome shotgun (WGS) entry which is preliminary data.</text>
</comment>
<dbReference type="PANTHER" id="PTHR48083">
    <property type="entry name" value="MEDIUM-CHAIN SPECIFIC ACYL-COA DEHYDROGENASE, MITOCHONDRIAL-RELATED"/>
    <property type="match status" value="1"/>
</dbReference>
<name>A0A370GLS3_9NOCA</name>
<feature type="domain" description="Acyl-CoA oxidase/dehydrogenase middle" evidence="10">
    <location>
        <begin position="134"/>
        <end position="212"/>
    </location>
</feature>
<keyword evidence="13" id="KW-1185">Reference proteome</keyword>
<evidence type="ECO:0000256" key="4">
    <source>
        <dbReference type="ARBA" id="ARBA00022630"/>
    </source>
</evidence>
<dbReference type="SUPFAM" id="SSF47203">
    <property type="entry name" value="Acyl-CoA dehydrogenase C-terminal domain-like"/>
    <property type="match status" value="1"/>
</dbReference>